<evidence type="ECO:0000313" key="4">
    <source>
        <dbReference type="Proteomes" id="UP000729733"/>
    </source>
</evidence>
<feature type="region of interest" description="Disordered" evidence="2">
    <location>
        <begin position="117"/>
        <end position="139"/>
    </location>
</feature>
<keyword evidence="1" id="KW-0175">Coiled coil</keyword>
<comment type="caution">
    <text evidence="3">The sequence shown here is derived from an EMBL/GenBank/DDBJ whole genome shotgun (WGS) entry which is preliminary data.</text>
</comment>
<reference evidence="3" key="1">
    <citation type="journal article" date="2021" name="Antonie Van Leeuwenhoek">
        <title>Draft genome and description of Waterburya agarophytonicola gen. nov. sp. nov. (Pleurocapsales, Cyanobacteria): a seaweed symbiont.</title>
        <authorList>
            <person name="Bonthond G."/>
            <person name="Shalygin S."/>
            <person name="Bayer T."/>
            <person name="Weinberger F."/>
        </authorList>
    </citation>
    <scope>NUCLEOTIDE SEQUENCE</scope>
    <source>
        <strain evidence="3">KI4</strain>
    </source>
</reference>
<dbReference type="CDD" id="cd06257">
    <property type="entry name" value="DnaJ"/>
    <property type="match status" value="1"/>
</dbReference>
<keyword evidence="4" id="KW-1185">Reference proteome</keyword>
<sequence length="241" mass="28004">METIAQIKSQLKEIELQEETNQKEQAKINQRIVDLEKELQQQNQQRNQLDREALKLYTRAEELRPKLDKLERIANLSKEFLELHTECQDNQDLLNTLYSSVSNISGENRKPVVTDIYIDKPESPPSDRANSQPKDNSNYADYSISIDDIKKALPNAEKIYQQLVAGYLEEYKTYQNYIIDGLDLVWYAVAFIAFGRSSYRKMSFKYHPDLDGSEMAMQLINTAWSISQNFLGDSDEEDTML</sequence>
<dbReference type="InterPro" id="IPR036869">
    <property type="entry name" value="J_dom_sf"/>
</dbReference>
<feature type="coiled-coil region" evidence="1">
    <location>
        <begin position="4"/>
        <end position="59"/>
    </location>
</feature>
<evidence type="ECO:0000256" key="2">
    <source>
        <dbReference type="SAM" id="MobiDB-lite"/>
    </source>
</evidence>
<dbReference type="EMBL" id="JADWDC010000033">
    <property type="protein sequence ID" value="MCC0178010.1"/>
    <property type="molecule type" value="Genomic_DNA"/>
</dbReference>
<organism evidence="3 4">
    <name type="scientific">Waterburya agarophytonicola KI4</name>
    <dbReference type="NCBI Taxonomy" id="2874699"/>
    <lineage>
        <taxon>Bacteria</taxon>
        <taxon>Bacillati</taxon>
        <taxon>Cyanobacteriota</taxon>
        <taxon>Cyanophyceae</taxon>
        <taxon>Pleurocapsales</taxon>
        <taxon>Hyellaceae</taxon>
        <taxon>Waterburya</taxon>
        <taxon>Waterburya agarophytonicola</taxon>
    </lineage>
</organism>
<proteinExistence type="predicted"/>
<evidence type="ECO:0000256" key="1">
    <source>
        <dbReference type="SAM" id="Coils"/>
    </source>
</evidence>
<dbReference type="AlphaFoldDB" id="A0A964BUA4"/>
<dbReference type="Gene3D" id="1.10.287.110">
    <property type="entry name" value="DnaJ domain"/>
    <property type="match status" value="1"/>
</dbReference>
<dbReference type="Proteomes" id="UP000729733">
    <property type="component" value="Unassembled WGS sequence"/>
</dbReference>
<gene>
    <name evidence="3" type="ORF">I4641_13580</name>
</gene>
<dbReference type="InterPro" id="IPR001623">
    <property type="entry name" value="DnaJ_domain"/>
</dbReference>
<dbReference type="SUPFAM" id="SSF46565">
    <property type="entry name" value="Chaperone J-domain"/>
    <property type="match status" value="1"/>
</dbReference>
<protein>
    <submittedName>
        <fullName evidence="3">Molecular chaperone DnaJ</fullName>
    </submittedName>
</protein>
<name>A0A964BUA4_9CYAN</name>
<evidence type="ECO:0000313" key="3">
    <source>
        <dbReference type="EMBL" id="MCC0178010.1"/>
    </source>
</evidence>
<feature type="compositionally biased region" description="Polar residues" evidence="2">
    <location>
        <begin position="128"/>
        <end position="139"/>
    </location>
</feature>
<accession>A0A964BUA4</accession>